<comment type="caution">
    <text evidence="1">The sequence shown here is derived from an EMBL/GenBank/DDBJ whole genome shotgun (WGS) entry which is preliminary data.</text>
</comment>
<proteinExistence type="predicted"/>
<gene>
    <name evidence="1" type="ORF">TNIN_457381</name>
</gene>
<protein>
    <submittedName>
        <fullName evidence="1">Uncharacterized protein</fullName>
    </submittedName>
</protein>
<dbReference type="EMBL" id="BMAV01027372">
    <property type="protein sequence ID" value="GFS58784.1"/>
    <property type="molecule type" value="Genomic_DNA"/>
</dbReference>
<organism evidence="1 2">
    <name type="scientific">Trichonephila inaurata madagascariensis</name>
    <dbReference type="NCBI Taxonomy" id="2747483"/>
    <lineage>
        <taxon>Eukaryota</taxon>
        <taxon>Metazoa</taxon>
        <taxon>Ecdysozoa</taxon>
        <taxon>Arthropoda</taxon>
        <taxon>Chelicerata</taxon>
        <taxon>Arachnida</taxon>
        <taxon>Araneae</taxon>
        <taxon>Araneomorphae</taxon>
        <taxon>Entelegynae</taxon>
        <taxon>Araneoidea</taxon>
        <taxon>Nephilidae</taxon>
        <taxon>Trichonephila</taxon>
        <taxon>Trichonephila inaurata</taxon>
    </lineage>
</organism>
<keyword evidence="2" id="KW-1185">Reference proteome</keyword>
<evidence type="ECO:0000313" key="1">
    <source>
        <dbReference type="EMBL" id="GFS58784.1"/>
    </source>
</evidence>
<dbReference type="Proteomes" id="UP000886998">
    <property type="component" value="Unassembled WGS sequence"/>
</dbReference>
<name>A0A8X6MIB9_9ARAC</name>
<accession>A0A8X6MIB9</accession>
<sequence length="86" mass="9537">MEKTSEKGSGPQRAMLLMMIFVYGTKQNFIRSKDLQPGKAYKIIYSVEQFLDDVESSTGIAAYLVGQKVYRLAARGLLAMDSAPGR</sequence>
<evidence type="ECO:0000313" key="2">
    <source>
        <dbReference type="Proteomes" id="UP000886998"/>
    </source>
</evidence>
<reference evidence="1" key="1">
    <citation type="submission" date="2020-08" db="EMBL/GenBank/DDBJ databases">
        <title>Multicomponent nature underlies the extraordinary mechanical properties of spider dragline silk.</title>
        <authorList>
            <person name="Kono N."/>
            <person name="Nakamura H."/>
            <person name="Mori M."/>
            <person name="Yoshida Y."/>
            <person name="Ohtoshi R."/>
            <person name="Malay A.D."/>
            <person name="Moran D.A.P."/>
            <person name="Tomita M."/>
            <person name="Numata K."/>
            <person name="Arakawa K."/>
        </authorList>
    </citation>
    <scope>NUCLEOTIDE SEQUENCE</scope>
</reference>
<dbReference type="AlphaFoldDB" id="A0A8X6MIB9"/>